<keyword evidence="1" id="KW-0812">Transmembrane</keyword>
<keyword evidence="1" id="KW-1133">Transmembrane helix</keyword>
<comment type="caution">
    <text evidence="2">The sequence shown here is derived from an EMBL/GenBank/DDBJ whole genome shotgun (WGS) entry which is preliminary data.</text>
</comment>
<evidence type="ECO:0000256" key="1">
    <source>
        <dbReference type="SAM" id="Phobius"/>
    </source>
</evidence>
<evidence type="ECO:0000313" key="2">
    <source>
        <dbReference type="EMBL" id="OQB41520.1"/>
    </source>
</evidence>
<reference evidence="2" key="1">
    <citation type="submission" date="2017-02" db="EMBL/GenBank/DDBJ databases">
        <title>Delving into the versatile metabolic prowess of the omnipresent phylum Bacteroidetes.</title>
        <authorList>
            <person name="Nobu M.K."/>
            <person name="Mei R."/>
            <person name="Narihiro T."/>
            <person name="Kuroda K."/>
            <person name="Liu W.-T."/>
        </authorList>
    </citation>
    <scope>NUCLEOTIDE SEQUENCE</scope>
    <source>
        <strain evidence="2">ADurb.Bin160</strain>
    </source>
</reference>
<keyword evidence="1" id="KW-0472">Membrane</keyword>
<accession>A0A1V5ZMK9</accession>
<sequence>MEFGISKKVEKNWKYYLKFSNIVFVILLVLSFAFFAFYSNVTNIIFNKDKIDIFKEDLQQVAFYFWNIDENISKMLLNIDEISKAYVD</sequence>
<dbReference type="Proteomes" id="UP000485621">
    <property type="component" value="Unassembled WGS sequence"/>
</dbReference>
<organism evidence="2">
    <name type="scientific">candidate division CPR1 bacterium ADurb.Bin160</name>
    <dbReference type="NCBI Taxonomy" id="1852826"/>
    <lineage>
        <taxon>Bacteria</taxon>
        <taxon>candidate division CPR1</taxon>
    </lineage>
</organism>
<protein>
    <submittedName>
        <fullName evidence="2">Uncharacterized protein</fullName>
    </submittedName>
</protein>
<dbReference type="EMBL" id="MWDB01000015">
    <property type="protein sequence ID" value="OQB41520.1"/>
    <property type="molecule type" value="Genomic_DNA"/>
</dbReference>
<proteinExistence type="predicted"/>
<feature type="transmembrane region" description="Helical" evidence="1">
    <location>
        <begin position="21"/>
        <end position="38"/>
    </location>
</feature>
<dbReference type="AlphaFoldDB" id="A0A1V5ZMK9"/>
<gene>
    <name evidence="2" type="ORF">BWY04_00771</name>
</gene>
<name>A0A1V5ZMK9_9BACT</name>